<feature type="chain" id="PRO_5027991938" evidence="1">
    <location>
        <begin position="22"/>
        <end position="95"/>
    </location>
</feature>
<name>A0A6P6XN44_DERPT</name>
<sequence length="95" mass="10643">MKFINALLLLLCIMTVGLIVSADIEIDKTEVVLMDILEEIIRQARETNANSPMISIVNKIKTLVLTTGISNRGDIEMMIDLIRLAIDMGKNQEKK</sequence>
<dbReference type="RefSeq" id="XP_027194198.1">
    <property type="nucleotide sequence ID" value="XM_027338397.1"/>
</dbReference>
<dbReference type="AlphaFoldDB" id="A0A6P6XN44"/>
<organism evidence="2 3">
    <name type="scientific">Dermatophagoides pteronyssinus</name>
    <name type="common">European house dust mite</name>
    <dbReference type="NCBI Taxonomy" id="6956"/>
    <lineage>
        <taxon>Eukaryota</taxon>
        <taxon>Metazoa</taxon>
        <taxon>Ecdysozoa</taxon>
        <taxon>Arthropoda</taxon>
        <taxon>Chelicerata</taxon>
        <taxon>Arachnida</taxon>
        <taxon>Acari</taxon>
        <taxon>Acariformes</taxon>
        <taxon>Sarcoptiformes</taxon>
        <taxon>Astigmata</taxon>
        <taxon>Psoroptidia</taxon>
        <taxon>Analgoidea</taxon>
        <taxon>Pyroglyphidae</taxon>
        <taxon>Dermatophagoidinae</taxon>
        <taxon>Dermatophagoides</taxon>
    </lineage>
</organism>
<keyword evidence="2" id="KW-1185">Reference proteome</keyword>
<evidence type="ECO:0000313" key="2">
    <source>
        <dbReference type="Proteomes" id="UP000515146"/>
    </source>
</evidence>
<dbReference type="InParanoid" id="A0A6P6XN44"/>
<keyword evidence="1" id="KW-0732">Signal</keyword>
<dbReference type="OrthoDB" id="10411673at2759"/>
<proteinExistence type="predicted"/>
<gene>
    <name evidence="3" type="primary">LOC113788931</name>
</gene>
<reference evidence="3" key="1">
    <citation type="submission" date="2025-08" db="UniProtKB">
        <authorList>
            <consortium name="RefSeq"/>
        </authorList>
    </citation>
    <scope>IDENTIFICATION</scope>
    <source>
        <strain evidence="3">Airmid</strain>
    </source>
</reference>
<protein>
    <submittedName>
        <fullName evidence="3">Uncharacterized protein LOC113788931</fullName>
    </submittedName>
</protein>
<dbReference type="KEGG" id="dpte:113788931"/>
<evidence type="ECO:0000256" key="1">
    <source>
        <dbReference type="SAM" id="SignalP"/>
    </source>
</evidence>
<feature type="signal peptide" evidence="1">
    <location>
        <begin position="1"/>
        <end position="21"/>
    </location>
</feature>
<dbReference type="Proteomes" id="UP000515146">
    <property type="component" value="Unplaced"/>
</dbReference>
<accession>A0A6P6XN44</accession>
<evidence type="ECO:0000313" key="3">
    <source>
        <dbReference type="RefSeq" id="XP_027194198.1"/>
    </source>
</evidence>